<proteinExistence type="predicted"/>
<dbReference type="AlphaFoldDB" id="A0A3B0UXP3"/>
<keyword evidence="1" id="KW-1133">Transmembrane helix</keyword>
<organism evidence="2">
    <name type="scientific">hydrothermal vent metagenome</name>
    <dbReference type="NCBI Taxonomy" id="652676"/>
    <lineage>
        <taxon>unclassified sequences</taxon>
        <taxon>metagenomes</taxon>
        <taxon>ecological metagenomes</taxon>
    </lineage>
</organism>
<keyword evidence="1" id="KW-0812">Transmembrane</keyword>
<keyword evidence="1" id="KW-0472">Membrane</keyword>
<feature type="transmembrane region" description="Helical" evidence="1">
    <location>
        <begin position="6"/>
        <end position="23"/>
    </location>
</feature>
<dbReference type="EMBL" id="UOEU01000036">
    <property type="protein sequence ID" value="VAW30237.1"/>
    <property type="molecule type" value="Genomic_DNA"/>
</dbReference>
<name>A0A3B0UXP3_9ZZZZ</name>
<protein>
    <submittedName>
        <fullName evidence="2">Uncharacterized protein</fullName>
    </submittedName>
</protein>
<evidence type="ECO:0000313" key="2">
    <source>
        <dbReference type="EMBL" id="VAW30237.1"/>
    </source>
</evidence>
<evidence type="ECO:0000256" key="1">
    <source>
        <dbReference type="SAM" id="Phobius"/>
    </source>
</evidence>
<reference evidence="2" key="1">
    <citation type="submission" date="2018-06" db="EMBL/GenBank/DDBJ databases">
        <authorList>
            <person name="Zhirakovskaya E."/>
        </authorList>
    </citation>
    <scope>NUCLEOTIDE SEQUENCE</scope>
</reference>
<sequence>MNVITITYIVYILLSLSITVWVAQTLFRNGRIFVIDAFGGNETIADAINHLLLVGFMTVILLSDENAPD</sequence>
<gene>
    <name evidence="2" type="ORF">MNBD_CHLOROFLEXI01-1705</name>
</gene>
<accession>A0A3B0UXP3</accession>